<reference evidence="2" key="3">
    <citation type="submission" date="2019-08" db="EMBL/GenBank/DDBJ databases">
        <authorList>
            <consortium name="Photinus pyralis genome working group"/>
            <person name="Fallon T.R."/>
            <person name="Sander Lower S.E."/>
            <person name="Weng J.-K."/>
        </authorList>
    </citation>
    <scope>NUCLEOTIDE SEQUENCE</scope>
    <source>
        <strain evidence="2">1611_PpyrPB1</strain>
        <tissue evidence="2">Whole body</tissue>
    </source>
</reference>
<accession>A0A1Y1LUN4</accession>
<reference evidence="1" key="1">
    <citation type="journal article" date="2016" name="Sci. Rep.">
        <title>Molecular characterization of firefly nuptial gifts: a multi-omics approach sheds light on postcopulatory sexual selection.</title>
        <authorList>
            <person name="Al-Wathiqui N."/>
            <person name="Fallon T.R."/>
            <person name="South A."/>
            <person name="Weng J.K."/>
            <person name="Lewis S.M."/>
        </authorList>
    </citation>
    <scope>NUCLEOTIDE SEQUENCE</scope>
</reference>
<sequence>MRKVKFVWDLFLEIWPICKSHLFIYGIQTKCTYKNNCACAKLNFIFLATNANLKNAHAFKQSKEFGEMKKFEKFGQSFFMDLTDLKNSKKRKNRKIISFYGFQEWKRILKHFILWI</sequence>
<gene>
    <name evidence="2" type="ORF">PPYR_13938</name>
</gene>
<dbReference type="Proteomes" id="UP000327044">
    <property type="component" value="Unassembled WGS sequence"/>
</dbReference>
<organism evidence="1">
    <name type="scientific">Photinus pyralis</name>
    <name type="common">Common eastern firefly</name>
    <name type="synonym">Lampyris pyralis</name>
    <dbReference type="NCBI Taxonomy" id="7054"/>
    <lineage>
        <taxon>Eukaryota</taxon>
        <taxon>Metazoa</taxon>
        <taxon>Ecdysozoa</taxon>
        <taxon>Arthropoda</taxon>
        <taxon>Hexapoda</taxon>
        <taxon>Insecta</taxon>
        <taxon>Pterygota</taxon>
        <taxon>Neoptera</taxon>
        <taxon>Endopterygota</taxon>
        <taxon>Coleoptera</taxon>
        <taxon>Polyphaga</taxon>
        <taxon>Elateriformia</taxon>
        <taxon>Elateroidea</taxon>
        <taxon>Lampyridae</taxon>
        <taxon>Lampyrinae</taxon>
        <taxon>Photinus</taxon>
    </lineage>
</organism>
<evidence type="ECO:0000313" key="3">
    <source>
        <dbReference type="Proteomes" id="UP000327044"/>
    </source>
</evidence>
<dbReference type="InParanoid" id="A0A1Y1LUN4"/>
<reference evidence="2 3" key="2">
    <citation type="journal article" date="2018" name="Elife">
        <title>Firefly genomes illuminate parallel origins of bioluminescence in beetles.</title>
        <authorList>
            <person name="Fallon T.R."/>
            <person name="Lower S.E."/>
            <person name="Chang C.H."/>
            <person name="Bessho-Uehara M."/>
            <person name="Martin G.J."/>
            <person name="Bewick A.J."/>
            <person name="Behringer M."/>
            <person name="Debat H.J."/>
            <person name="Wong I."/>
            <person name="Day J.C."/>
            <person name="Suvorov A."/>
            <person name="Silva C.J."/>
            <person name="Stanger-Hall K.F."/>
            <person name="Hall D.W."/>
            <person name="Schmitz R.J."/>
            <person name="Nelson D.R."/>
            <person name="Lewis S.M."/>
            <person name="Shigenobu S."/>
            <person name="Bybee S.M."/>
            <person name="Larracuente A.M."/>
            <person name="Oba Y."/>
            <person name="Weng J.K."/>
        </authorList>
    </citation>
    <scope>NUCLEOTIDE SEQUENCE [LARGE SCALE GENOMIC DNA]</scope>
    <source>
        <strain evidence="2">1611_PpyrPB1</strain>
        <tissue evidence="2">Whole body</tissue>
    </source>
</reference>
<proteinExistence type="predicted"/>
<protein>
    <submittedName>
        <fullName evidence="1">Uncharacterized protein</fullName>
    </submittedName>
</protein>
<name>A0A1Y1LUN4_PHOPY</name>
<dbReference type="EMBL" id="VVIM01000010">
    <property type="protein sequence ID" value="KAB0791977.1"/>
    <property type="molecule type" value="Genomic_DNA"/>
</dbReference>
<evidence type="ECO:0000313" key="2">
    <source>
        <dbReference type="EMBL" id="KAB0791977.1"/>
    </source>
</evidence>
<dbReference type="AlphaFoldDB" id="A0A1Y1LUN4"/>
<keyword evidence="3" id="KW-1185">Reference proteome</keyword>
<evidence type="ECO:0000313" key="1">
    <source>
        <dbReference type="EMBL" id="JAV76741.1"/>
    </source>
</evidence>
<dbReference type="EMBL" id="GEZM01047804">
    <property type="protein sequence ID" value="JAV76741.1"/>
    <property type="molecule type" value="Transcribed_RNA"/>
</dbReference>